<dbReference type="AlphaFoldDB" id="A0A653BA62"/>
<dbReference type="EMBL" id="LR130779">
    <property type="protein sequence ID" value="VDN65300.1"/>
    <property type="molecule type" value="Genomic_DNA"/>
</dbReference>
<gene>
    <name evidence="1" type="ORF">POT9AD_4325</name>
</gene>
<accession>A0A653BA62</accession>
<reference evidence="1" key="1">
    <citation type="submission" date="2018-11" db="EMBL/GenBank/DDBJ databases">
        <authorList>
            <consortium name="Genoscope - CEA"/>
            <person name="William W."/>
        </authorList>
    </citation>
    <scope>NUCLEOTIDE SEQUENCE [LARGE SCALE GENOMIC DNA]</scope>
    <source>
        <strain evidence="1">T9AD</strain>
    </source>
</reference>
<protein>
    <submittedName>
        <fullName evidence="1">Uncharacterized protein</fullName>
    </submittedName>
</protein>
<sequence length="110" mass="11745">MGRAAWRSVDTSADRTAREAEVVFIGDPSTAFLGGRCAWPITDGPFGAFAEVCEYVCYTITNNLRSTIHESPGIGAIAEIERFPARGRGPLRVHGHSASAWRGNAPRAGA</sequence>
<organism evidence="1">
    <name type="scientific">Ectopseudomonas oleovorans</name>
    <name type="common">Pseudomonas oleovorans</name>
    <dbReference type="NCBI Taxonomy" id="301"/>
    <lineage>
        <taxon>Bacteria</taxon>
        <taxon>Pseudomonadati</taxon>
        <taxon>Pseudomonadota</taxon>
        <taxon>Gammaproteobacteria</taxon>
        <taxon>Pseudomonadales</taxon>
        <taxon>Pseudomonadaceae</taxon>
        <taxon>Ectopseudomonas</taxon>
    </lineage>
</organism>
<name>A0A653BA62_ECTOL</name>
<evidence type="ECO:0000313" key="1">
    <source>
        <dbReference type="EMBL" id="VDN65300.1"/>
    </source>
</evidence>
<proteinExistence type="predicted"/>